<dbReference type="PROSITE" id="PS50160">
    <property type="entry name" value="DNA_LIGASE_A3"/>
    <property type="match status" value="1"/>
</dbReference>
<protein>
    <recommendedName>
        <fullName evidence="7">ATP-dependent DNA ligase family profile domain-containing protein</fullName>
    </recommendedName>
</protein>
<dbReference type="Gene3D" id="3.30.470.30">
    <property type="entry name" value="DNA ligase/mRNA capping enzyme"/>
    <property type="match status" value="1"/>
</dbReference>
<evidence type="ECO:0000259" key="7">
    <source>
        <dbReference type="PROSITE" id="PS50160"/>
    </source>
</evidence>
<dbReference type="InterPro" id="IPR012340">
    <property type="entry name" value="NA-bd_OB-fold"/>
</dbReference>
<name>A0A165Q9X4_EXIGL</name>
<dbReference type="InterPro" id="IPR029710">
    <property type="entry name" value="LIG4"/>
</dbReference>
<dbReference type="Gene3D" id="1.10.3260.10">
    <property type="entry name" value="DNA ligase, ATP-dependent, N-terminal domain"/>
    <property type="match status" value="1"/>
</dbReference>
<dbReference type="Pfam" id="PF01068">
    <property type="entry name" value="DNA_ligase_A_M"/>
    <property type="match status" value="1"/>
</dbReference>
<proteinExistence type="inferred from homology"/>
<dbReference type="GO" id="GO:0006310">
    <property type="term" value="P:DNA recombination"/>
    <property type="evidence" value="ECO:0007669"/>
    <property type="project" value="InterPro"/>
</dbReference>
<gene>
    <name evidence="8" type="ORF">EXIGLDRAFT_828657</name>
</gene>
<evidence type="ECO:0000313" key="8">
    <source>
        <dbReference type="EMBL" id="KZW03301.1"/>
    </source>
</evidence>
<dbReference type="Pfam" id="PF04675">
    <property type="entry name" value="DNA_ligase_A_N"/>
    <property type="match status" value="1"/>
</dbReference>
<dbReference type="InterPro" id="IPR012308">
    <property type="entry name" value="DNA_ligase_ATP-dep_N"/>
</dbReference>
<comment type="similarity">
    <text evidence="1">Belongs to the ATP-dependent DNA ligase family.</text>
</comment>
<keyword evidence="9" id="KW-1185">Reference proteome</keyword>
<dbReference type="OrthoDB" id="7482721at2759"/>
<dbReference type="PROSITE" id="PS00697">
    <property type="entry name" value="DNA_LIGASE_A1"/>
    <property type="match status" value="1"/>
</dbReference>
<dbReference type="STRING" id="1314781.A0A165Q9X4"/>
<sequence length="950" mass="106171">MDVPFSHFTDLVKTLSAVPPKPVGQRAPDKAHTYLHKWIQSVQTHRDGLAPGTALAFFRLLFPEDDRRRYSMQETALAQCLVDVLAIPSSGRGAGLVGWGDWSRAQAKAGCLGLELEAVLQPSFSRLDGDGLTLRQVDNMLTELAALSPFSQVLAAPLAAPRRSRKVIMRDLFIKLTPYEAAVVTQVILRDMRPLLYPGTAQLHTTLALTGYNSLSYHVLTKWEAMKLWDSNLPRAYRARGSWEEACTAWDEGRLAQACTPRMGVPVEIPKSVKATSCEHVAKLYARSDVIYAETKYDGERMQIHVDMSLPFDQQIRIFSKSKRDSTGDRDATIPLIRDALRDNDTMTAILEAEMVAFSDELGRVDEFWRIRSLVESTARSVRRRVIPKEAHVQNTQSQVQGATQSSMISNASASGTRHLAVVFFDVLTLNGECMLDACYDTRRECLERIVRCSPGYVMLAERIRIDMKSSPVEQIAAVFARRCAEFEEGLVFKAAEGGYNDHWSPWVKLKKDYIPGLGDTLDLAIVGAAWDKDRGRELGVGPGTFTTFWLGCPSGHEMANPKFTFLCTASYGLDRAALDELNFVVNAQDIVQWDKANPEKTVNALKYTCDFGSAVARPQVLLHTPLLAEVMGAGFTKARGALVYELRFPRILKVHRQSDRHWTEGINIEDYQLIARHCVGREKKDKDVDDEVKSMWGLESSPKVRSDLKRKEREEALLDKLCGGNATKRRKVAPLLCPPAAHKTPDVQPLVVPPSSGNPATPESSSRHPLRNSNRPDEPDMHPVEPQTTRPLTPPMTRERRSSPTPAAPSLPRAQQDFSHVMNYLQATFVCILQPRGTAMAKTCITDRPRSHLLIPQGRLFHSVQALLVAIGWHPSGGGARYSERGIIFVDAKEEELVQDLKDVLSEYWRPGLKECRVVDAAILNWDALPHFTTNVEERVLHIWNSSCT</sequence>
<evidence type="ECO:0000256" key="3">
    <source>
        <dbReference type="ARBA" id="ARBA00022741"/>
    </source>
</evidence>
<feature type="compositionally biased region" description="Polar residues" evidence="6">
    <location>
        <begin position="756"/>
        <end position="765"/>
    </location>
</feature>
<dbReference type="PANTHER" id="PTHR45997">
    <property type="entry name" value="DNA LIGASE 4"/>
    <property type="match status" value="1"/>
</dbReference>
<reference evidence="8 9" key="1">
    <citation type="journal article" date="2016" name="Mol. Biol. Evol.">
        <title>Comparative Genomics of Early-Diverging Mushroom-Forming Fungi Provides Insights into the Origins of Lignocellulose Decay Capabilities.</title>
        <authorList>
            <person name="Nagy L.G."/>
            <person name="Riley R."/>
            <person name="Tritt A."/>
            <person name="Adam C."/>
            <person name="Daum C."/>
            <person name="Floudas D."/>
            <person name="Sun H."/>
            <person name="Yadav J.S."/>
            <person name="Pangilinan J."/>
            <person name="Larsson K.H."/>
            <person name="Matsuura K."/>
            <person name="Barry K."/>
            <person name="Labutti K."/>
            <person name="Kuo R."/>
            <person name="Ohm R.A."/>
            <person name="Bhattacharya S.S."/>
            <person name="Shirouzu T."/>
            <person name="Yoshinaga Y."/>
            <person name="Martin F.M."/>
            <person name="Grigoriev I.V."/>
            <person name="Hibbett D.S."/>
        </authorList>
    </citation>
    <scope>NUCLEOTIDE SEQUENCE [LARGE SCALE GENOMIC DNA]</scope>
    <source>
        <strain evidence="8 9">HHB12029</strain>
    </source>
</reference>
<evidence type="ECO:0000256" key="1">
    <source>
        <dbReference type="ARBA" id="ARBA00007572"/>
    </source>
</evidence>
<dbReference type="InParanoid" id="A0A165Q9X4"/>
<dbReference type="AlphaFoldDB" id="A0A165Q9X4"/>
<evidence type="ECO:0000256" key="6">
    <source>
        <dbReference type="SAM" id="MobiDB-lite"/>
    </source>
</evidence>
<evidence type="ECO:0000313" key="9">
    <source>
        <dbReference type="Proteomes" id="UP000077266"/>
    </source>
</evidence>
<accession>A0A165Q9X4</accession>
<dbReference type="InterPro" id="IPR036599">
    <property type="entry name" value="DNA_ligase_N_sf"/>
</dbReference>
<evidence type="ECO:0000256" key="5">
    <source>
        <dbReference type="ARBA" id="ARBA00023242"/>
    </source>
</evidence>
<keyword evidence="2" id="KW-0436">Ligase</keyword>
<dbReference type="GO" id="GO:0005524">
    <property type="term" value="F:ATP binding"/>
    <property type="evidence" value="ECO:0007669"/>
    <property type="project" value="UniProtKB-KW"/>
</dbReference>
<dbReference type="InterPro" id="IPR016059">
    <property type="entry name" value="DNA_ligase_ATP-dep_CS"/>
</dbReference>
<dbReference type="Gene3D" id="2.40.50.140">
    <property type="entry name" value="Nucleic acid-binding proteins"/>
    <property type="match status" value="1"/>
</dbReference>
<dbReference type="GO" id="GO:0003677">
    <property type="term" value="F:DNA binding"/>
    <property type="evidence" value="ECO:0007669"/>
    <property type="project" value="InterPro"/>
</dbReference>
<dbReference type="Proteomes" id="UP000077266">
    <property type="component" value="Unassembled WGS sequence"/>
</dbReference>
<evidence type="ECO:0000256" key="4">
    <source>
        <dbReference type="ARBA" id="ARBA00022840"/>
    </source>
</evidence>
<organism evidence="8 9">
    <name type="scientific">Exidia glandulosa HHB12029</name>
    <dbReference type="NCBI Taxonomy" id="1314781"/>
    <lineage>
        <taxon>Eukaryota</taxon>
        <taxon>Fungi</taxon>
        <taxon>Dikarya</taxon>
        <taxon>Basidiomycota</taxon>
        <taxon>Agaricomycotina</taxon>
        <taxon>Agaricomycetes</taxon>
        <taxon>Auriculariales</taxon>
        <taxon>Exidiaceae</taxon>
        <taxon>Exidia</taxon>
    </lineage>
</organism>
<dbReference type="GO" id="GO:0006303">
    <property type="term" value="P:double-strand break repair via nonhomologous end joining"/>
    <property type="evidence" value="ECO:0007669"/>
    <property type="project" value="TreeGrafter"/>
</dbReference>
<keyword evidence="4" id="KW-0067">ATP-binding</keyword>
<feature type="domain" description="ATP-dependent DNA ligase family profile" evidence="7">
    <location>
        <begin position="413"/>
        <end position="555"/>
    </location>
</feature>
<dbReference type="GO" id="GO:0032807">
    <property type="term" value="C:DNA ligase IV complex"/>
    <property type="evidence" value="ECO:0007669"/>
    <property type="project" value="TreeGrafter"/>
</dbReference>
<evidence type="ECO:0000256" key="2">
    <source>
        <dbReference type="ARBA" id="ARBA00022598"/>
    </source>
</evidence>
<feature type="compositionally biased region" description="Basic and acidic residues" evidence="6">
    <location>
        <begin position="775"/>
        <end position="784"/>
    </location>
</feature>
<keyword evidence="3" id="KW-0547">Nucleotide-binding</keyword>
<feature type="region of interest" description="Disordered" evidence="6">
    <location>
        <begin position="740"/>
        <end position="813"/>
    </location>
</feature>
<dbReference type="GO" id="GO:0006297">
    <property type="term" value="P:nucleotide-excision repair, DNA gap filling"/>
    <property type="evidence" value="ECO:0007669"/>
    <property type="project" value="TreeGrafter"/>
</dbReference>
<keyword evidence="5" id="KW-0539">Nucleus</keyword>
<dbReference type="InterPro" id="IPR012310">
    <property type="entry name" value="DNA_ligase_ATP-dep_cent"/>
</dbReference>
<dbReference type="PANTHER" id="PTHR45997:SF2">
    <property type="entry name" value="ATP DEPENDENT DNA LIGASE DOMAIN PROTEIN (AFU_ORTHOLOGUE AFUA_5G02430)"/>
    <property type="match status" value="1"/>
</dbReference>
<dbReference type="EMBL" id="KV425884">
    <property type="protein sequence ID" value="KZW03301.1"/>
    <property type="molecule type" value="Genomic_DNA"/>
</dbReference>
<dbReference type="GO" id="GO:0003910">
    <property type="term" value="F:DNA ligase (ATP) activity"/>
    <property type="evidence" value="ECO:0007669"/>
    <property type="project" value="InterPro"/>
</dbReference>
<dbReference type="SUPFAM" id="SSF56091">
    <property type="entry name" value="DNA ligase/mRNA capping enzyme, catalytic domain"/>
    <property type="match status" value="1"/>
</dbReference>